<name>G0JTW4_9PROT</name>
<dbReference type="Proteomes" id="UP000009220">
    <property type="component" value="Chromosome"/>
</dbReference>
<proteinExistence type="predicted"/>
<dbReference type="RefSeq" id="WP_014027985.1">
    <property type="nucleotide sequence ID" value="NC_015942.1"/>
</dbReference>
<keyword evidence="1" id="KW-0732">Signal</keyword>
<dbReference type="KEGG" id="afi:Acife_0509"/>
<reference evidence="2 3" key="1">
    <citation type="journal article" date="2011" name="J. Bacteriol.">
        <title>Draft genome of the psychrotolerant acidophile Acidithiobacillus ferrivorans SS3.</title>
        <authorList>
            <person name="Liljeqvist M."/>
            <person name="Valdes J."/>
            <person name="Holmes D.S."/>
            <person name="Dopson M."/>
        </authorList>
    </citation>
    <scope>NUCLEOTIDE SEQUENCE [LARGE SCALE GENOMIC DNA]</scope>
    <source>
        <strain evidence="2 3">SS3</strain>
    </source>
</reference>
<dbReference type="HOGENOM" id="CLU_1700432_0_0_6"/>
<evidence type="ECO:0000256" key="1">
    <source>
        <dbReference type="SAM" id="SignalP"/>
    </source>
</evidence>
<evidence type="ECO:0000313" key="3">
    <source>
        <dbReference type="Proteomes" id="UP000009220"/>
    </source>
</evidence>
<protein>
    <recommendedName>
        <fullName evidence="4">Lipoprotein</fullName>
    </recommendedName>
</protein>
<sequence>MKRRGYRWYWILPLTALLAMPDALACDCANCQAAQAAAMQQALTQIDAQKPIPANSMTHVYKNVACENQLGNYGTMLDELGQLLGNVNGGSQIVQLLQTLFGSAQSACGGTGGAVGSNTTTVQWTPLTNPSAVQNAINDAQGGAGNANFQNLFQ</sequence>
<evidence type="ECO:0008006" key="4">
    <source>
        <dbReference type="Google" id="ProtNLM"/>
    </source>
</evidence>
<accession>G0JTW4</accession>
<organism evidence="2 3">
    <name type="scientific">Acidithiobacillus ferrivorans SS3</name>
    <dbReference type="NCBI Taxonomy" id="743299"/>
    <lineage>
        <taxon>Bacteria</taxon>
        <taxon>Pseudomonadati</taxon>
        <taxon>Pseudomonadota</taxon>
        <taxon>Acidithiobacillia</taxon>
        <taxon>Acidithiobacillales</taxon>
        <taxon>Acidithiobacillaceae</taxon>
        <taxon>Acidithiobacillus</taxon>
    </lineage>
</organism>
<evidence type="ECO:0000313" key="2">
    <source>
        <dbReference type="EMBL" id="AEM46716.1"/>
    </source>
</evidence>
<dbReference type="EMBL" id="CP002985">
    <property type="protein sequence ID" value="AEM46716.1"/>
    <property type="molecule type" value="Genomic_DNA"/>
</dbReference>
<dbReference type="STRING" id="743299.Acife_0509"/>
<feature type="signal peptide" evidence="1">
    <location>
        <begin position="1"/>
        <end position="25"/>
    </location>
</feature>
<feature type="chain" id="PRO_5003401736" description="Lipoprotein" evidence="1">
    <location>
        <begin position="26"/>
        <end position="154"/>
    </location>
</feature>
<dbReference type="AlphaFoldDB" id="G0JTW4"/>
<gene>
    <name evidence="2" type="ORF">Acife_0509</name>
</gene>